<evidence type="ECO:0000313" key="17">
    <source>
        <dbReference type="EMBL" id="AWV83338.1"/>
    </source>
</evidence>
<geneLocation type="mitochondrion" evidence="17"/>
<dbReference type="PANTHER" id="PTHR11435:SF1">
    <property type="entry name" value="NADH-UBIQUINONE OXIDOREDUCTASE CHAIN 6"/>
    <property type="match status" value="1"/>
</dbReference>
<keyword evidence="5" id="KW-0813">Transport</keyword>
<proteinExistence type="inferred from homology"/>
<evidence type="ECO:0000256" key="14">
    <source>
        <dbReference type="ARBA" id="ARBA00031019"/>
    </source>
</evidence>
<evidence type="ECO:0000256" key="15">
    <source>
        <dbReference type="ARBA" id="ARBA00049551"/>
    </source>
</evidence>
<evidence type="ECO:0000256" key="6">
    <source>
        <dbReference type="ARBA" id="ARBA00022660"/>
    </source>
</evidence>
<evidence type="ECO:0000256" key="10">
    <source>
        <dbReference type="ARBA" id="ARBA00022989"/>
    </source>
</evidence>
<accession>A0A344ALU0</accession>
<evidence type="ECO:0000256" key="5">
    <source>
        <dbReference type="ARBA" id="ARBA00022448"/>
    </source>
</evidence>
<comment type="catalytic activity">
    <reaction evidence="15">
        <text>a ubiquinone + NADH + 5 H(+)(in) = a ubiquinol + NAD(+) + 4 H(+)(out)</text>
        <dbReference type="Rhea" id="RHEA:29091"/>
        <dbReference type="Rhea" id="RHEA-COMP:9565"/>
        <dbReference type="Rhea" id="RHEA-COMP:9566"/>
        <dbReference type="ChEBI" id="CHEBI:15378"/>
        <dbReference type="ChEBI" id="CHEBI:16389"/>
        <dbReference type="ChEBI" id="CHEBI:17976"/>
        <dbReference type="ChEBI" id="CHEBI:57540"/>
        <dbReference type="ChEBI" id="CHEBI:57945"/>
        <dbReference type="EC" id="7.1.1.2"/>
    </reaction>
</comment>
<organism evidence="17">
    <name type="scientific">Mogannia minuta</name>
    <dbReference type="NCBI Taxonomy" id="2170271"/>
    <lineage>
        <taxon>Eukaryota</taxon>
        <taxon>Metazoa</taxon>
        <taxon>Ecdysozoa</taxon>
        <taxon>Arthropoda</taxon>
        <taxon>Hexapoda</taxon>
        <taxon>Insecta</taxon>
        <taxon>Pterygota</taxon>
        <taxon>Neoptera</taxon>
        <taxon>Paraneoptera</taxon>
        <taxon>Hemiptera</taxon>
        <taxon>Auchenorrhyncha</taxon>
        <taxon>Cicadoidea</taxon>
        <taxon>Cicadidae</taxon>
        <taxon>Cicadinae</taxon>
        <taxon>Cicadatrini</taxon>
        <taxon>Mogannia</taxon>
    </lineage>
</organism>
<reference evidence="17" key="2">
    <citation type="journal article" date="2018" name="Proc. Natl. Acad. Sci. U.S.A.">
        <title>Recurrent symbiont recruitment from fungal parasites in cicadas.</title>
        <authorList>
            <person name="Yu M."/>
            <person name="Moriyama M."/>
            <person name="Lukasik P."/>
            <person name="Vanderpool D."/>
            <person name="Tanahashi M."/>
            <person name="Meng X.-Y."/>
            <person name="McCutcheon J.P."/>
            <person name="Fukatsu T."/>
        </authorList>
    </citation>
    <scope>NUCLEOTIDE SEQUENCE</scope>
    <source>
        <strain evidence="17">MONMIN</strain>
        <tissue evidence="17">Bacteriome and fat body</tissue>
    </source>
</reference>
<dbReference type="EMBL" id="MG737728">
    <property type="protein sequence ID" value="AWV83338.1"/>
    <property type="molecule type" value="Genomic_DNA"/>
</dbReference>
<evidence type="ECO:0000256" key="8">
    <source>
        <dbReference type="ARBA" id="ARBA00022967"/>
    </source>
</evidence>
<dbReference type="PANTHER" id="PTHR11435">
    <property type="entry name" value="NADH UBIQUINONE OXIDOREDUCTASE SUBUNIT ND6"/>
    <property type="match status" value="1"/>
</dbReference>
<feature type="transmembrane region" description="Helical" evidence="16">
    <location>
        <begin position="78"/>
        <end position="96"/>
    </location>
</feature>
<dbReference type="GO" id="GO:0031966">
    <property type="term" value="C:mitochondrial membrane"/>
    <property type="evidence" value="ECO:0007669"/>
    <property type="project" value="UniProtKB-SubCell"/>
</dbReference>
<evidence type="ECO:0000256" key="4">
    <source>
        <dbReference type="ARBA" id="ARBA00021095"/>
    </source>
</evidence>
<name>A0A344ALU0_9HEMI</name>
<dbReference type="EC" id="7.1.1.2" evidence="3"/>
<dbReference type="GO" id="GO:0008137">
    <property type="term" value="F:NADH dehydrogenase (ubiquinone) activity"/>
    <property type="evidence" value="ECO:0007669"/>
    <property type="project" value="UniProtKB-EC"/>
</dbReference>
<evidence type="ECO:0000256" key="11">
    <source>
        <dbReference type="ARBA" id="ARBA00023027"/>
    </source>
</evidence>
<keyword evidence="13 16" id="KW-0472">Membrane</keyword>
<gene>
    <name evidence="17" type="primary">nad6</name>
</gene>
<evidence type="ECO:0000256" key="9">
    <source>
        <dbReference type="ARBA" id="ARBA00022982"/>
    </source>
</evidence>
<protein>
    <recommendedName>
        <fullName evidence="4">NADH-ubiquinone oxidoreductase chain 6</fullName>
        <ecNumber evidence="3">7.1.1.2</ecNumber>
    </recommendedName>
    <alternativeName>
        <fullName evidence="14">NADH dehydrogenase subunit 6</fullName>
    </alternativeName>
</protein>
<keyword evidence="6" id="KW-0679">Respiratory chain</keyword>
<comment type="subcellular location">
    <subcellularLocation>
        <location evidence="1">Mitochondrion membrane</location>
        <topology evidence="1">Multi-pass membrane protein</topology>
    </subcellularLocation>
</comment>
<comment type="similarity">
    <text evidence="2">Belongs to the complex I subunit 6 family.</text>
</comment>
<sequence>MKLILTIIFLISINFLFMKHPLSMGSLLLLQTILSCSSCMYYSSSYMFSYILFLIFVGGMLILFLYMSSIASNEKFYFSMKLFMFNFIMLSMWNMFDINLMMKYFLDKLKMIESYNDCFMYKLYMMPTSVITIFLVIYLLFTLIVVINMISLKMSSLRSSK</sequence>
<evidence type="ECO:0000256" key="12">
    <source>
        <dbReference type="ARBA" id="ARBA00023128"/>
    </source>
</evidence>
<evidence type="ECO:0000256" key="3">
    <source>
        <dbReference type="ARBA" id="ARBA00012944"/>
    </source>
</evidence>
<evidence type="ECO:0000256" key="13">
    <source>
        <dbReference type="ARBA" id="ARBA00023136"/>
    </source>
</evidence>
<dbReference type="InterPro" id="IPR050269">
    <property type="entry name" value="ComplexI_Subunit6"/>
</dbReference>
<keyword evidence="9" id="KW-0249">Electron transport</keyword>
<evidence type="ECO:0000256" key="2">
    <source>
        <dbReference type="ARBA" id="ARBA00005698"/>
    </source>
</evidence>
<keyword evidence="7 16" id="KW-0812">Transmembrane</keyword>
<evidence type="ECO:0000256" key="16">
    <source>
        <dbReference type="SAM" id="Phobius"/>
    </source>
</evidence>
<reference evidence="17" key="1">
    <citation type="journal article" date="2018" name="J. Hered.">
        <title>One hundred mitochondrial genomes of cicadas.</title>
        <authorList>
            <person name="Lukasik P."/>
            <person name="Chong R.A."/>
            <person name="Nazario K."/>
            <person name="Matsuura Y."/>
            <person name="Bublitz D."/>
            <person name="Campbell M.A."/>
            <person name="Meyer M."/>
            <person name="Van Leuven J.T."/>
            <person name="Pessacq P."/>
            <person name="Veloso C."/>
            <person name="Simon C."/>
            <person name="McCutcheon J.P."/>
        </authorList>
    </citation>
    <scope>NUCLEOTIDE SEQUENCE</scope>
    <source>
        <strain evidence="17">MONMIN</strain>
        <tissue evidence="17">Bacteriome and fat body</tissue>
    </source>
</reference>
<feature type="transmembrane region" description="Helical" evidence="16">
    <location>
        <begin position="45"/>
        <end position="66"/>
    </location>
</feature>
<evidence type="ECO:0000256" key="1">
    <source>
        <dbReference type="ARBA" id="ARBA00004225"/>
    </source>
</evidence>
<dbReference type="AlphaFoldDB" id="A0A344ALU0"/>
<keyword evidence="10 16" id="KW-1133">Transmembrane helix</keyword>
<keyword evidence="11" id="KW-0520">NAD</keyword>
<keyword evidence="8" id="KW-1278">Translocase</keyword>
<evidence type="ECO:0000256" key="7">
    <source>
        <dbReference type="ARBA" id="ARBA00022692"/>
    </source>
</evidence>
<feature type="transmembrane region" description="Helical" evidence="16">
    <location>
        <begin position="130"/>
        <end position="152"/>
    </location>
</feature>
<keyword evidence="12 17" id="KW-0496">Mitochondrion</keyword>